<dbReference type="InterPro" id="IPR020904">
    <property type="entry name" value="Sc_DH/Rdtase_CS"/>
</dbReference>
<dbReference type="PRINTS" id="PR00080">
    <property type="entry name" value="SDRFAMILY"/>
</dbReference>
<dbReference type="AlphaFoldDB" id="A0A9W8YSN7"/>
<comment type="caution">
    <text evidence="4">The sequence shown here is derived from an EMBL/GenBank/DDBJ whole genome shotgun (WGS) entry which is preliminary data.</text>
</comment>
<dbReference type="Proteomes" id="UP001140453">
    <property type="component" value="Unassembled WGS sequence"/>
</dbReference>
<dbReference type="PROSITE" id="PS00061">
    <property type="entry name" value="ADH_SHORT"/>
    <property type="match status" value="1"/>
</dbReference>
<name>A0A9W8YSN7_9PEZI</name>
<keyword evidence="2" id="KW-0521">NADP</keyword>
<comment type="similarity">
    <text evidence="1 3">Belongs to the short-chain dehydrogenases/reductases (SDR) family.</text>
</comment>
<accession>A0A9W8YSN7</accession>
<dbReference type="Pfam" id="PF00106">
    <property type="entry name" value="adh_short"/>
    <property type="match status" value="1"/>
</dbReference>
<dbReference type="SUPFAM" id="SSF51735">
    <property type="entry name" value="NAD(P)-binding Rossmann-fold domains"/>
    <property type="match status" value="1"/>
</dbReference>
<dbReference type="GO" id="GO:0048038">
    <property type="term" value="F:quinone binding"/>
    <property type="evidence" value="ECO:0007669"/>
    <property type="project" value="TreeGrafter"/>
</dbReference>
<gene>
    <name evidence="4" type="ORF">N0V93_004454</name>
</gene>
<dbReference type="EMBL" id="JAPEVB010000003">
    <property type="protein sequence ID" value="KAJ4390855.1"/>
    <property type="molecule type" value="Genomic_DNA"/>
</dbReference>
<evidence type="ECO:0000256" key="3">
    <source>
        <dbReference type="RuleBase" id="RU000363"/>
    </source>
</evidence>
<evidence type="ECO:0000256" key="2">
    <source>
        <dbReference type="ARBA" id="ARBA00022857"/>
    </source>
</evidence>
<keyword evidence="5" id="KW-1185">Reference proteome</keyword>
<dbReference type="InterPro" id="IPR036291">
    <property type="entry name" value="NAD(P)-bd_dom_sf"/>
</dbReference>
<sequence>MSYLSASSTRIAWRTAKPQLLPRRSVAGLASKAALASHLRRPVEDRNVLVTGSARGIGKAIALRLASDGYNVCINDIDANSKACDEVVKEIKAMGRKACSAVANVSKRGDVKDMIQKSVREMGPLHTMIANAGIAQVKALLDVTEEDFERMLAVNLTGVHNCYAEAARQMISQGTCKPDAPGKILGAASIVAFKPTSLLGHYSATKWAVRGLTQAYAMELAEHNITVNAYAPGIVGTAMWDKIDEEMIAKKGGSNHKKGDMLKKYVDDWTLLKRVSVPEDVAKLVSFQASSDSDFITGQTQIVDGGIVFS</sequence>
<evidence type="ECO:0000256" key="1">
    <source>
        <dbReference type="ARBA" id="ARBA00006484"/>
    </source>
</evidence>
<dbReference type="GO" id="GO:0016616">
    <property type="term" value="F:oxidoreductase activity, acting on the CH-OH group of donors, NAD or NADP as acceptor"/>
    <property type="evidence" value="ECO:0007669"/>
    <property type="project" value="TreeGrafter"/>
</dbReference>
<reference evidence="4" key="1">
    <citation type="submission" date="2022-10" db="EMBL/GenBank/DDBJ databases">
        <title>Tapping the CABI collections for fungal endophytes: first genome assemblies for Collariella, Neodidymelliopsis, Ascochyta clinopodiicola, Didymella pomorum, Didymosphaeria variabile, Neocosmospora piperis and Neocucurbitaria cava.</title>
        <authorList>
            <person name="Hill R."/>
        </authorList>
    </citation>
    <scope>NUCLEOTIDE SEQUENCE</scope>
    <source>
        <strain evidence="4">IMI 355082</strain>
    </source>
</reference>
<dbReference type="PRINTS" id="PR00081">
    <property type="entry name" value="GDHRDH"/>
</dbReference>
<evidence type="ECO:0000313" key="4">
    <source>
        <dbReference type="EMBL" id="KAJ4390855.1"/>
    </source>
</evidence>
<dbReference type="InterPro" id="IPR002347">
    <property type="entry name" value="SDR_fam"/>
</dbReference>
<dbReference type="Gene3D" id="3.40.50.720">
    <property type="entry name" value="NAD(P)-binding Rossmann-like Domain"/>
    <property type="match status" value="1"/>
</dbReference>
<dbReference type="PANTHER" id="PTHR42760">
    <property type="entry name" value="SHORT-CHAIN DEHYDROGENASES/REDUCTASES FAMILY MEMBER"/>
    <property type="match status" value="1"/>
</dbReference>
<evidence type="ECO:0000313" key="5">
    <source>
        <dbReference type="Proteomes" id="UP001140453"/>
    </source>
</evidence>
<dbReference type="PANTHER" id="PTHR42760:SF121">
    <property type="entry name" value="3-OXOACYL-(ACYL-CARRIER-PROTEIN) REDUCTASE"/>
    <property type="match status" value="1"/>
</dbReference>
<proteinExistence type="inferred from homology"/>
<protein>
    <submittedName>
        <fullName evidence="4">Uncharacterized protein</fullName>
    </submittedName>
</protein>
<dbReference type="FunFam" id="3.40.50.720:FF:000084">
    <property type="entry name" value="Short-chain dehydrogenase reductase"/>
    <property type="match status" value="1"/>
</dbReference>
<dbReference type="GO" id="GO:0006633">
    <property type="term" value="P:fatty acid biosynthetic process"/>
    <property type="evidence" value="ECO:0007669"/>
    <property type="project" value="TreeGrafter"/>
</dbReference>
<organism evidence="4 5">
    <name type="scientific">Gnomoniopsis smithogilvyi</name>
    <dbReference type="NCBI Taxonomy" id="1191159"/>
    <lineage>
        <taxon>Eukaryota</taxon>
        <taxon>Fungi</taxon>
        <taxon>Dikarya</taxon>
        <taxon>Ascomycota</taxon>
        <taxon>Pezizomycotina</taxon>
        <taxon>Sordariomycetes</taxon>
        <taxon>Sordariomycetidae</taxon>
        <taxon>Diaporthales</taxon>
        <taxon>Gnomoniaceae</taxon>
        <taxon>Gnomoniopsis</taxon>
    </lineage>
</organism>
<dbReference type="OrthoDB" id="498125at2759"/>